<evidence type="ECO:0000256" key="4">
    <source>
        <dbReference type="ARBA" id="ARBA00022723"/>
    </source>
</evidence>
<dbReference type="FunFam" id="3.30.540.10:FF:000012">
    <property type="entry name" value="Blast:Putative inositol monophosphatase 3"/>
    <property type="match status" value="1"/>
</dbReference>
<evidence type="ECO:0000313" key="10">
    <source>
        <dbReference type="Proteomes" id="UP000079169"/>
    </source>
</evidence>
<dbReference type="GO" id="GO:0046872">
    <property type="term" value="F:metal ion binding"/>
    <property type="evidence" value="ECO:0007669"/>
    <property type="project" value="UniProtKB-KW"/>
</dbReference>
<sequence length="174" mass="18999">MGKEKEGDKSKNDFSTEADRSAETCIISSLASLFPSITIIGEEGRESGHTHKMCDVPPEWIISDVDEAILAKTCPPSLQTLAEKDIVVWVDPLDGTREYTQGFLDHVTVLIGISAHGKALAGVIHQPFYNYQNKESGAQLGRTIWGIQDLGVGGYTPNPPPANKRIITTTRYES</sequence>
<keyword evidence="6 9" id="KW-0460">Magnesium</keyword>
<dbReference type="PANTHER" id="PTHR43028">
    <property type="entry name" value="3'(2'),5'-BISPHOSPHATE NUCLEOTIDASE 1"/>
    <property type="match status" value="1"/>
</dbReference>
<dbReference type="GO" id="GO:0008441">
    <property type="term" value="F:3'(2'),5'-bisphosphate nucleotidase activity"/>
    <property type="evidence" value="ECO:0007669"/>
    <property type="project" value="TreeGrafter"/>
</dbReference>
<dbReference type="InterPro" id="IPR000760">
    <property type="entry name" value="Inositol_monophosphatase-like"/>
</dbReference>
<dbReference type="KEGG" id="dci:103508187"/>
<evidence type="ECO:0000256" key="6">
    <source>
        <dbReference type="ARBA" id="ARBA00022842"/>
    </source>
</evidence>
<evidence type="ECO:0000256" key="5">
    <source>
        <dbReference type="ARBA" id="ARBA00022801"/>
    </source>
</evidence>
<dbReference type="SUPFAM" id="SSF56655">
    <property type="entry name" value="Carbohydrate phosphatase"/>
    <property type="match status" value="1"/>
</dbReference>
<dbReference type="PANTHER" id="PTHR43028:SF5">
    <property type="entry name" value="3'(2'),5'-BISPHOSPHATE NUCLEOTIDASE 1"/>
    <property type="match status" value="1"/>
</dbReference>
<dbReference type="Gene3D" id="3.30.540.10">
    <property type="entry name" value="Fructose-1,6-Bisphosphatase, subunit A, domain 1"/>
    <property type="match status" value="1"/>
</dbReference>
<comment type="catalytic activity">
    <reaction evidence="7">
        <text>1D-myo-inositol 1,3,4-trisphosphate + H2O = 1D-myo-inositol 3,4-bisphosphate + phosphate</text>
        <dbReference type="Rhea" id="RHEA:70319"/>
        <dbReference type="ChEBI" id="CHEBI:15377"/>
        <dbReference type="ChEBI" id="CHEBI:43474"/>
        <dbReference type="ChEBI" id="CHEBI:58414"/>
        <dbReference type="ChEBI" id="CHEBI:83241"/>
    </reaction>
    <physiologicalReaction direction="left-to-right" evidence="7">
        <dbReference type="Rhea" id="RHEA:70320"/>
    </physiologicalReaction>
</comment>
<feature type="binding site" evidence="9">
    <location>
        <position position="93"/>
    </location>
    <ligand>
        <name>Mg(2+)</name>
        <dbReference type="ChEBI" id="CHEBI:18420"/>
        <label>2</label>
    </ligand>
</feature>
<evidence type="ECO:0000256" key="2">
    <source>
        <dbReference type="ARBA" id="ARBA00009759"/>
    </source>
</evidence>
<dbReference type="STRING" id="121845.A0A3Q0IW98"/>
<dbReference type="GO" id="GO:0005737">
    <property type="term" value="C:cytoplasm"/>
    <property type="evidence" value="ECO:0007669"/>
    <property type="project" value="UniProtKB-ARBA"/>
</dbReference>
<dbReference type="AlphaFoldDB" id="A0A3Q0IW98"/>
<dbReference type="GeneID" id="103508187"/>
<dbReference type="PROSITE" id="PS00629">
    <property type="entry name" value="IMP_1"/>
    <property type="match status" value="1"/>
</dbReference>
<feature type="binding site" evidence="9">
    <location>
        <position position="91"/>
    </location>
    <ligand>
        <name>Mg(2+)</name>
        <dbReference type="ChEBI" id="CHEBI:18420"/>
        <label>1</label>
        <note>catalytic</note>
    </ligand>
</feature>
<feature type="binding site" evidence="9">
    <location>
        <position position="42"/>
    </location>
    <ligand>
        <name>Mg(2+)</name>
        <dbReference type="ChEBI" id="CHEBI:18420"/>
        <label>1</label>
        <note>catalytic</note>
    </ligand>
</feature>
<evidence type="ECO:0000256" key="8">
    <source>
        <dbReference type="ARBA" id="ARBA00044478"/>
    </source>
</evidence>
<evidence type="ECO:0000313" key="11">
    <source>
        <dbReference type="RefSeq" id="XP_026678650.1"/>
    </source>
</evidence>
<feature type="binding site" evidence="9">
    <location>
        <position position="94"/>
    </location>
    <ligand>
        <name>Mg(2+)</name>
        <dbReference type="ChEBI" id="CHEBI:18420"/>
        <label>1</label>
        <note>catalytic</note>
    </ligand>
</feature>
<evidence type="ECO:0000256" key="3">
    <source>
        <dbReference type="ARBA" id="ARBA00022671"/>
    </source>
</evidence>
<protein>
    <submittedName>
        <fullName evidence="11">3'(2'),5'-bisphosphate nucleotidase 1</fullName>
    </submittedName>
</protein>
<name>A0A3Q0IW98_DIACI</name>
<comment type="cofactor">
    <cofactor evidence="1 9">
        <name>Mg(2+)</name>
        <dbReference type="ChEBI" id="CHEBI:18420"/>
    </cofactor>
</comment>
<dbReference type="Pfam" id="PF00459">
    <property type="entry name" value="Inositol_P"/>
    <property type="match status" value="1"/>
</dbReference>
<accession>A0A3Q0IW98</accession>
<proteinExistence type="inferred from homology"/>
<evidence type="ECO:0000256" key="7">
    <source>
        <dbReference type="ARBA" id="ARBA00044465"/>
    </source>
</evidence>
<keyword evidence="10" id="KW-1185">Reference proteome</keyword>
<keyword evidence="3" id="KW-0452">Lithium</keyword>
<keyword evidence="5" id="KW-0378">Hydrolase</keyword>
<reference evidence="11" key="1">
    <citation type="submission" date="2025-08" db="UniProtKB">
        <authorList>
            <consortium name="RefSeq"/>
        </authorList>
    </citation>
    <scope>IDENTIFICATION</scope>
</reference>
<evidence type="ECO:0000256" key="9">
    <source>
        <dbReference type="PIRSR" id="PIRSR600760-2"/>
    </source>
</evidence>
<keyword evidence="4 9" id="KW-0479">Metal-binding</keyword>
<dbReference type="InterPro" id="IPR020583">
    <property type="entry name" value="Inositol_monoP_metal-BS"/>
</dbReference>
<comment type="catalytic activity">
    <reaction evidence="8">
        <text>1D-myo-inositol 1,4-bisphosphate + H2O = 1D-myo-inositol 4-phosphate + phosphate</text>
        <dbReference type="Rhea" id="RHEA:15553"/>
        <dbReference type="ChEBI" id="CHEBI:15377"/>
        <dbReference type="ChEBI" id="CHEBI:43474"/>
        <dbReference type="ChEBI" id="CHEBI:58282"/>
        <dbReference type="ChEBI" id="CHEBI:58469"/>
        <dbReference type="EC" id="3.1.3.57"/>
    </reaction>
    <physiologicalReaction direction="left-to-right" evidence="8">
        <dbReference type="Rhea" id="RHEA:15554"/>
    </physiologicalReaction>
</comment>
<dbReference type="PaxDb" id="121845-A0A3Q0IW98"/>
<dbReference type="GO" id="GO:0004441">
    <property type="term" value="F:inositol-1,4-bisphosphate 1-phosphatase activity"/>
    <property type="evidence" value="ECO:0007669"/>
    <property type="project" value="UniProtKB-EC"/>
</dbReference>
<gene>
    <name evidence="11" type="primary">LOC103508187</name>
</gene>
<dbReference type="InterPro" id="IPR050725">
    <property type="entry name" value="CysQ/Inositol_MonoPase"/>
</dbReference>
<organism evidence="10 11">
    <name type="scientific">Diaphorina citri</name>
    <name type="common">Asian citrus psyllid</name>
    <dbReference type="NCBI Taxonomy" id="121845"/>
    <lineage>
        <taxon>Eukaryota</taxon>
        <taxon>Metazoa</taxon>
        <taxon>Ecdysozoa</taxon>
        <taxon>Arthropoda</taxon>
        <taxon>Hexapoda</taxon>
        <taxon>Insecta</taxon>
        <taxon>Pterygota</taxon>
        <taxon>Neoptera</taxon>
        <taxon>Paraneoptera</taxon>
        <taxon>Hemiptera</taxon>
        <taxon>Sternorrhyncha</taxon>
        <taxon>Psylloidea</taxon>
        <taxon>Psyllidae</taxon>
        <taxon>Diaphorininae</taxon>
        <taxon>Diaphorina</taxon>
    </lineage>
</organism>
<evidence type="ECO:0000256" key="1">
    <source>
        <dbReference type="ARBA" id="ARBA00001946"/>
    </source>
</evidence>
<comment type="similarity">
    <text evidence="2">Belongs to the inositol monophosphatase superfamily.</text>
</comment>
<dbReference type="Proteomes" id="UP000079169">
    <property type="component" value="Unplaced"/>
</dbReference>
<dbReference type="RefSeq" id="XP_026678650.1">
    <property type="nucleotide sequence ID" value="XM_026822849.1"/>
</dbReference>